<reference evidence="1" key="1">
    <citation type="submission" date="2020-09" db="EMBL/GenBank/DDBJ databases">
        <title>Pelobacter alkaliphilus sp. nov., a novel anaerobic arsenate-reducing bacterium from terrestrial mud volcano.</title>
        <authorList>
            <person name="Khomyakova M.A."/>
            <person name="Merkel A.Y."/>
            <person name="Slobodkin A.I."/>
        </authorList>
    </citation>
    <scope>NUCLEOTIDE SEQUENCE</scope>
    <source>
        <strain evidence="1">M08fum</strain>
    </source>
</reference>
<evidence type="ECO:0000313" key="2">
    <source>
        <dbReference type="Proteomes" id="UP000632828"/>
    </source>
</evidence>
<dbReference type="Proteomes" id="UP000632828">
    <property type="component" value="Unassembled WGS sequence"/>
</dbReference>
<dbReference type="RefSeq" id="WP_191154120.1">
    <property type="nucleotide sequence ID" value="NZ_JACWUN010000003.1"/>
</dbReference>
<protein>
    <submittedName>
        <fullName evidence="1">Uncharacterized protein</fullName>
    </submittedName>
</protein>
<accession>A0A8J6UHV0</accession>
<proteinExistence type="predicted"/>
<sequence length="50" mass="5869">MGKPVYLIDPQQKNNFTDGRCWRKIEQLLQQGSVSLRNEDHLFEHLQVGT</sequence>
<evidence type="ECO:0000313" key="1">
    <source>
        <dbReference type="EMBL" id="MBD1399855.1"/>
    </source>
</evidence>
<organism evidence="1 2">
    <name type="scientific">Pelovirga terrestris</name>
    <dbReference type="NCBI Taxonomy" id="2771352"/>
    <lineage>
        <taxon>Bacteria</taxon>
        <taxon>Pseudomonadati</taxon>
        <taxon>Thermodesulfobacteriota</taxon>
        <taxon>Desulfuromonadia</taxon>
        <taxon>Geobacterales</taxon>
        <taxon>Geobacteraceae</taxon>
        <taxon>Pelovirga</taxon>
    </lineage>
</organism>
<keyword evidence="2" id="KW-1185">Reference proteome</keyword>
<name>A0A8J6UHV0_9BACT</name>
<comment type="caution">
    <text evidence="1">The sequence shown here is derived from an EMBL/GenBank/DDBJ whole genome shotgun (WGS) entry which is preliminary data.</text>
</comment>
<dbReference type="AlphaFoldDB" id="A0A8J6UHV0"/>
<dbReference type="EMBL" id="JACWUN010000003">
    <property type="protein sequence ID" value="MBD1399855.1"/>
    <property type="molecule type" value="Genomic_DNA"/>
</dbReference>
<gene>
    <name evidence="1" type="ORF">ICT70_04145</name>
</gene>